<evidence type="ECO:0000256" key="2">
    <source>
        <dbReference type="SAM" id="Phobius"/>
    </source>
</evidence>
<keyword evidence="3" id="KW-0732">Signal</keyword>
<evidence type="ECO:0000256" key="1">
    <source>
        <dbReference type="SAM" id="MobiDB-lite"/>
    </source>
</evidence>
<reference evidence="4 5" key="1">
    <citation type="journal article" date="2019" name="Int. J. Syst. Evol. Microbiol.">
        <title>The Global Catalogue of Microorganisms (GCM) 10K type strain sequencing project: providing services to taxonomists for standard genome sequencing and annotation.</title>
        <authorList>
            <consortium name="The Broad Institute Genomics Platform"/>
            <consortium name="The Broad Institute Genome Sequencing Center for Infectious Disease"/>
            <person name="Wu L."/>
            <person name="Ma J."/>
        </authorList>
    </citation>
    <scope>NUCLEOTIDE SEQUENCE [LARGE SCALE GENOMIC DNA]</scope>
    <source>
        <strain evidence="4 5">JCM 15089</strain>
    </source>
</reference>
<evidence type="ECO:0000313" key="5">
    <source>
        <dbReference type="Proteomes" id="UP001499951"/>
    </source>
</evidence>
<feature type="compositionally biased region" description="Basic and acidic residues" evidence="1">
    <location>
        <begin position="104"/>
        <end position="117"/>
    </location>
</feature>
<dbReference type="Proteomes" id="UP001499951">
    <property type="component" value="Unassembled WGS sequence"/>
</dbReference>
<keyword evidence="2" id="KW-1133">Transmembrane helix</keyword>
<keyword evidence="5" id="KW-1185">Reference proteome</keyword>
<proteinExistence type="predicted"/>
<evidence type="ECO:0000256" key="3">
    <source>
        <dbReference type="SAM" id="SignalP"/>
    </source>
</evidence>
<name>A0ABN1EQL6_9PROT</name>
<dbReference type="RefSeq" id="WP_166934278.1">
    <property type="nucleotide sequence ID" value="NZ_BAAADD010000005.1"/>
</dbReference>
<feature type="chain" id="PRO_5045979879" evidence="3">
    <location>
        <begin position="22"/>
        <end position="131"/>
    </location>
</feature>
<organism evidence="4 5">
    <name type="scientific">Rhizomicrobium electricum</name>
    <dbReference type="NCBI Taxonomy" id="480070"/>
    <lineage>
        <taxon>Bacteria</taxon>
        <taxon>Pseudomonadati</taxon>
        <taxon>Pseudomonadota</taxon>
        <taxon>Alphaproteobacteria</taxon>
        <taxon>Micropepsales</taxon>
        <taxon>Micropepsaceae</taxon>
        <taxon>Rhizomicrobium</taxon>
    </lineage>
</organism>
<keyword evidence="2" id="KW-0472">Membrane</keyword>
<feature type="region of interest" description="Disordered" evidence="1">
    <location>
        <begin position="74"/>
        <end position="131"/>
    </location>
</feature>
<comment type="caution">
    <text evidence="4">The sequence shown here is derived from an EMBL/GenBank/DDBJ whole genome shotgun (WGS) entry which is preliminary data.</text>
</comment>
<gene>
    <name evidence="4" type="ORF">GCM10008942_20900</name>
</gene>
<dbReference type="EMBL" id="BAAADD010000005">
    <property type="protein sequence ID" value="GAA0572010.1"/>
    <property type="molecule type" value="Genomic_DNA"/>
</dbReference>
<keyword evidence="2" id="KW-0812">Transmembrane</keyword>
<feature type="compositionally biased region" description="Pro residues" evidence="1">
    <location>
        <begin position="84"/>
        <end position="93"/>
    </location>
</feature>
<feature type="transmembrane region" description="Helical" evidence="2">
    <location>
        <begin position="50"/>
        <end position="70"/>
    </location>
</feature>
<sequence length="131" mass="14667">MKRLMSAALALALLSGTAASADPFGYGPRGGHHERYDRGWDHRRHRDNDAGTAFAVGFGLLALTAIVAAADRDRDETRVRAYDYPPPPPPPPARYRDQYYGPAPDRDRNYDQGRDYQDQPAYDDGYGPDRQ</sequence>
<accession>A0ABN1EQL6</accession>
<evidence type="ECO:0000313" key="4">
    <source>
        <dbReference type="EMBL" id="GAA0572010.1"/>
    </source>
</evidence>
<protein>
    <submittedName>
        <fullName evidence="4">Uncharacterized protein</fullName>
    </submittedName>
</protein>
<feature type="signal peptide" evidence="3">
    <location>
        <begin position="1"/>
        <end position="21"/>
    </location>
</feature>